<dbReference type="PANTHER" id="PTHR30244">
    <property type="entry name" value="TRANSAMINASE"/>
    <property type="match status" value="1"/>
</dbReference>
<proteinExistence type="inferred from homology"/>
<dbReference type="Pfam" id="PF01041">
    <property type="entry name" value="DegT_DnrJ_EryC1"/>
    <property type="match status" value="1"/>
</dbReference>
<keyword evidence="2" id="KW-0045">Antibiotic biosynthesis</keyword>
<organism evidence="4 5">
    <name type="scientific">Amycolatopsis rubida</name>
    <dbReference type="NCBI Taxonomy" id="112413"/>
    <lineage>
        <taxon>Bacteria</taxon>
        <taxon>Bacillati</taxon>
        <taxon>Actinomycetota</taxon>
        <taxon>Actinomycetes</taxon>
        <taxon>Pseudonocardiales</taxon>
        <taxon>Pseudonocardiaceae</taxon>
        <taxon>Amycolatopsis</taxon>
    </lineage>
</organism>
<protein>
    <submittedName>
        <fullName evidence="4">DegT/DnrJ/EryC1/StrS family aminotransferase</fullName>
    </submittedName>
</protein>
<evidence type="ECO:0000313" key="4">
    <source>
        <dbReference type="EMBL" id="NEC59274.1"/>
    </source>
</evidence>
<dbReference type="RefSeq" id="WP_067587097.1">
    <property type="nucleotide sequence ID" value="NZ_JAAGNC010000142.1"/>
</dbReference>
<accession>A0ABX0BW89</accession>
<evidence type="ECO:0000313" key="5">
    <source>
        <dbReference type="Proteomes" id="UP000470404"/>
    </source>
</evidence>
<dbReference type="InterPro" id="IPR000653">
    <property type="entry name" value="DegT/StrS_aminotransferase"/>
</dbReference>
<dbReference type="InterPro" id="IPR015422">
    <property type="entry name" value="PyrdxlP-dep_Trfase_small"/>
</dbReference>
<dbReference type="Proteomes" id="UP000470404">
    <property type="component" value="Unassembled WGS sequence"/>
</dbReference>
<sequence>MINLFEPVLGEEELAAIGEVFADGWLGKGKRTRAFEAAFADHLGVAEEQIVSVNSCTEGLFLATELLEIGPGDEVVLPSVSFVGAANAVAARGGKPVFCDVDADTLNPGTAEIARRIGPATKAVLVLHYGGCPGDVATIAALCREHGIALVEDAACAVASRAAGTACGTFGDLGVWSFDAMKILVTGDGGMLYAKDPALARRAAELAYLGLRQLSGYAEAGTRKRWWEFDVGPFGRRSVTNDICSAIGMVQLGKLPSFVRRRHEICRRYDARLAAVPGLRVPPRMPPGHESSYYFYWVRMDSRIRDDVAARLHERGIYTSFRYAPLHLLPAYGAPRPELPGTERAAAETLCIPLHHGLDDREADTVADELAAAVAEFGAARERTEP</sequence>
<dbReference type="EMBL" id="JAAGNC010000142">
    <property type="protein sequence ID" value="NEC59274.1"/>
    <property type="molecule type" value="Genomic_DNA"/>
</dbReference>
<dbReference type="PIRSF" id="PIRSF000390">
    <property type="entry name" value="PLP_StrS"/>
    <property type="match status" value="1"/>
</dbReference>
<reference evidence="4 5" key="1">
    <citation type="submission" date="2020-01" db="EMBL/GenBank/DDBJ databases">
        <title>Insect and environment-associated Actinomycetes.</title>
        <authorList>
            <person name="Currrie C."/>
            <person name="Chevrette M."/>
            <person name="Carlson C."/>
            <person name="Stubbendieck R."/>
            <person name="Wendt-Pienkowski E."/>
        </authorList>
    </citation>
    <scope>NUCLEOTIDE SEQUENCE [LARGE SCALE GENOMIC DNA]</scope>
    <source>
        <strain evidence="4 5">SID8386</strain>
    </source>
</reference>
<comment type="similarity">
    <text evidence="3">Belongs to the DegT/DnrJ/EryC1 family.</text>
</comment>
<dbReference type="InterPro" id="IPR015424">
    <property type="entry name" value="PyrdxlP-dep_Trfase"/>
</dbReference>
<dbReference type="GO" id="GO:0008483">
    <property type="term" value="F:transaminase activity"/>
    <property type="evidence" value="ECO:0007669"/>
    <property type="project" value="UniProtKB-KW"/>
</dbReference>
<evidence type="ECO:0000256" key="1">
    <source>
        <dbReference type="ARBA" id="ARBA00001933"/>
    </source>
</evidence>
<dbReference type="CDD" id="cd00616">
    <property type="entry name" value="AHBA_syn"/>
    <property type="match status" value="1"/>
</dbReference>
<keyword evidence="4" id="KW-0808">Transferase</keyword>
<evidence type="ECO:0000256" key="3">
    <source>
        <dbReference type="RuleBase" id="RU004508"/>
    </source>
</evidence>
<name>A0ABX0BW89_9PSEU</name>
<keyword evidence="4" id="KW-0032">Aminotransferase</keyword>
<dbReference type="Gene3D" id="3.90.1150.10">
    <property type="entry name" value="Aspartate Aminotransferase, domain 1"/>
    <property type="match status" value="1"/>
</dbReference>
<evidence type="ECO:0000256" key="2">
    <source>
        <dbReference type="ARBA" id="ARBA00023194"/>
    </source>
</evidence>
<dbReference type="SUPFAM" id="SSF53383">
    <property type="entry name" value="PLP-dependent transferases"/>
    <property type="match status" value="1"/>
</dbReference>
<keyword evidence="3" id="KW-0663">Pyridoxal phosphate</keyword>
<dbReference type="PANTHER" id="PTHR30244:SF34">
    <property type="entry name" value="DTDP-4-AMINO-4,6-DIDEOXYGALACTOSE TRANSAMINASE"/>
    <property type="match status" value="1"/>
</dbReference>
<keyword evidence="5" id="KW-1185">Reference proteome</keyword>
<dbReference type="Gene3D" id="3.40.640.10">
    <property type="entry name" value="Type I PLP-dependent aspartate aminotransferase-like (Major domain)"/>
    <property type="match status" value="1"/>
</dbReference>
<comment type="caution">
    <text evidence="4">The sequence shown here is derived from an EMBL/GenBank/DDBJ whole genome shotgun (WGS) entry which is preliminary data.</text>
</comment>
<comment type="cofactor">
    <cofactor evidence="1">
        <name>pyridoxal 5'-phosphate</name>
        <dbReference type="ChEBI" id="CHEBI:597326"/>
    </cofactor>
</comment>
<gene>
    <name evidence="4" type="ORF">G3I59_27720</name>
</gene>
<dbReference type="InterPro" id="IPR015421">
    <property type="entry name" value="PyrdxlP-dep_Trfase_major"/>
</dbReference>